<dbReference type="HOGENOM" id="CLU_2591000_0_0_1"/>
<accession>U9STI0</accession>
<dbReference type="EMBL" id="KI298776">
    <property type="protein sequence ID" value="ERZ98416.1"/>
    <property type="molecule type" value="Genomic_DNA"/>
</dbReference>
<reference evidence="1" key="1">
    <citation type="submission" date="2013-07" db="EMBL/GenBank/DDBJ databases">
        <title>The genome of an arbuscular mycorrhizal fungus provides insights into the evolution of the oldest plant symbiosis.</title>
        <authorList>
            <consortium name="DOE Joint Genome Institute"/>
            <person name="Tisserant E."/>
            <person name="Malbreil M."/>
            <person name="Kuo A."/>
            <person name="Kohler A."/>
            <person name="Symeonidi A."/>
            <person name="Balestrini R."/>
            <person name="Charron P."/>
            <person name="Duensing N."/>
            <person name="Frei-dit-Frey N."/>
            <person name="Gianinazzi-Pearson V."/>
            <person name="Gilbert B."/>
            <person name="Handa Y."/>
            <person name="Hijri M."/>
            <person name="Kaul R."/>
            <person name="Kawaguchi M."/>
            <person name="Krajinski F."/>
            <person name="Lammers P."/>
            <person name="Lapierre D."/>
            <person name="Masclaux F.G."/>
            <person name="Murat C."/>
            <person name="Morin E."/>
            <person name="Ndikumana S."/>
            <person name="Pagni M."/>
            <person name="Petitpierre D."/>
            <person name="Requena N."/>
            <person name="Rosikiewicz P."/>
            <person name="Riley R."/>
            <person name="Saito K."/>
            <person name="San Clemente H."/>
            <person name="Shapiro H."/>
            <person name="van Tuinen D."/>
            <person name="Becard G."/>
            <person name="Bonfante P."/>
            <person name="Paszkowski U."/>
            <person name="Shachar-Hill Y."/>
            <person name="Young J.P."/>
            <person name="Sanders I.R."/>
            <person name="Henrissat B."/>
            <person name="Rensing S.A."/>
            <person name="Grigoriev I.V."/>
            <person name="Corradi N."/>
            <person name="Roux C."/>
            <person name="Martin F."/>
        </authorList>
    </citation>
    <scope>NUCLEOTIDE SEQUENCE</scope>
    <source>
        <strain evidence="1">DAOM 197198</strain>
    </source>
</reference>
<protein>
    <submittedName>
        <fullName evidence="1">Uncharacterized protein</fullName>
    </submittedName>
</protein>
<sequence>MSSNSKVVIPEHVSFRYFKLVDFEKVCHQQIFKLPSEILTPELLELLHVFRSLRKLTKLTLKKILEGLKRQVMYKAKIYD</sequence>
<proteinExistence type="predicted"/>
<gene>
    <name evidence="1" type="ORF">GLOINDRAFT_339640</name>
</gene>
<evidence type="ECO:0000313" key="1">
    <source>
        <dbReference type="EMBL" id="ERZ98416.1"/>
    </source>
</evidence>
<name>U9STI0_RHIID</name>
<organism evidence="1">
    <name type="scientific">Rhizophagus irregularis (strain DAOM 181602 / DAOM 197198 / MUCL 43194)</name>
    <name type="common">Arbuscular mycorrhizal fungus</name>
    <name type="synonym">Glomus intraradices</name>
    <dbReference type="NCBI Taxonomy" id="747089"/>
    <lineage>
        <taxon>Eukaryota</taxon>
        <taxon>Fungi</taxon>
        <taxon>Fungi incertae sedis</taxon>
        <taxon>Mucoromycota</taxon>
        <taxon>Glomeromycotina</taxon>
        <taxon>Glomeromycetes</taxon>
        <taxon>Glomerales</taxon>
        <taxon>Glomeraceae</taxon>
        <taxon>Rhizophagus</taxon>
    </lineage>
</organism>
<dbReference type="VEuPathDB" id="FungiDB:RhiirFUN_019166"/>
<dbReference type="AlphaFoldDB" id="U9STI0"/>